<dbReference type="InterPro" id="IPR019956">
    <property type="entry name" value="Ubiquitin_dom"/>
</dbReference>
<feature type="domain" description="Ubiquitin-like" evidence="1">
    <location>
        <begin position="82"/>
        <end position="157"/>
    </location>
</feature>
<dbReference type="Pfam" id="PF00240">
    <property type="entry name" value="ubiquitin"/>
    <property type="match status" value="2"/>
</dbReference>
<name>A0ABM5F354_9SAUR</name>
<dbReference type="GeneID" id="140702739"/>
<dbReference type="InterPro" id="IPR000626">
    <property type="entry name" value="Ubiquitin-like_dom"/>
</dbReference>
<dbReference type="InterPro" id="IPR029071">
    <property type="entry name" value="Ubiquitin-like_domsf"/>
</dbReference>
<feature type="domain" description="Ubiquitin-like" evidence="1">
    <location>
        <begin position="3"/>
        <end position="81"/>
    </location>
</feature>
<evidence type="ECO:0000313" key="2">
    <source>
        <dbReference type="Proteomes" id="UP001652642"/>
    </source>
</evidence>
<dbReference type="RefSeq" id="XP_072839822.1">
    <property type="nucleotide sequence ID" value="XM_072983721.1"/>
</dbReference>
<dbReference type="SMART" id="SM00213">
    <property type="entry name" value="UBQ"/>
    <property type="match status" value="2"/>
</dbReference>
<dbReference type="PRINTS" id="PR00348">
    <property type="entry name" value="UBIQUITIN"/>
</dbReference>
<sequence>MALRLNVKLLTGELHSLITSPSRTVWDFKVQVEEKTGVSPYQQRLACQKGTCVDLADNTPLSAYGLESGNTLLLIVKNEESIRVFLKNDRGRTSTYLVLPSDLVSQFREQVQRQENIHTDQFWLVYEGKPLENGHKLSYYKIAPNGTIFLNLRLRGGWMDQPRCPPCLG</sequence>
<reference evidence="3" key="1">
    <citation type="submission" date="2025-08" db="UniProtKB">
        <authorList>
            <consortium name="RefSeq"/>
        </authorList>
    </citation>
    <scope>IDENTIFICATION</scope>
</reference>
<evidence type="ECO:0000259" key="1">
    <source>
        <dbReference type="PROSITE" id="PS50053"/>
    </source>
</evidence>
<dbReference type="Proteomes" id="UP001652642">
    <property type="component" value="Chromosome 14"/>
</dbReference>
<accession>A0ABM5F354</accession>
<organism evidence="2 3">
    <name type="scientific">Pogona vitticeps</name>
    <name type="common">central bearded dragon</name>
    <dbReference type="NCBI Taxonomy" id="103695"/>
    <lineage>
        <taxon>Eukaryota</taxon>
        <taxon>Metazoa</taxon>
        <taxon>Chordata</taxon>
        <taxon>Craniata</taxon>
        <taxon>Vertebrata</taxon>
        <taxon>Euteleostomi</taxon>
        <taxon>Lepidosauria</taxon>
        <taxon>Squamata</taxon>
        <taxon>Bifurcata</taxon>
        <taxon>Unidentata</taxon>
        <taxon>Episquamata</taxon>
        <taxon>Toxicofera</taxon>
        <taxon>Iguania</taxon>
        <taxon>Acrodonta</taxon>
        <taxon>Agamidae</taxon>
        <taxon>Amphibolurinae</taxon>
        <taxon>Pogona</taxon>
    </lineage>
</organism>
<gene>
    <name evidence="3" type="primary">ISG15</name>
</gene>
<dbReference type="SUPFAM" id="SSF54236">
    <property type="entry name" value="Ubiquitin-like"/>
    <property type="match status" value="2"/>
</dbReference>
<dbReference type="Gene3D" id="3.10.20.90">
    <property type="entry name" value="Phosphatidylinositol 3-kinase Catalytic Subunit, Chain A, domain 1"/>
    <property type="match status" value="2"/>
</dbReference>
<dbReference type="InterPro" id="IPR050158">
    <property type="entry name" value="Ubiquitin_ubiquitin-like"/>
</dbReference>
<dbReference type="PANTHER" id="PTHR10666">
    <property type="entry name" value="UBIQUITIN"/>
    <property type="match status" value="1"/>
</dbReference>
<protein>
    <submittedName>
        <fullName evidence="3">Ubiquitin-like protein ISG15</fullName>
    </submittedName>
</protein>
<proteinExistence type="predicted"/>
<dbReference type="PROSITE" id="PS50053">
    <property type="entry name" value="UBIQUITIN_2"/>
    <property type="match status" value="2"/>
</dbReference>
<evidence type="ECO:0000313" key="3">
    <source>
        <dbReference type="RefSeq" id="XP_072839822.1"/>
    </source>
</evidence>
<keyword evidence="2" id="KW-1185">Reference proteome</keyword>